<sequence>MGYGIMKLQEKAKYHERIMSDFDLEEEMGLSKDAALAVLLREDLEVHSAEVLKMRISLLQDEIKRTEEAIALKSDAQKRAEDFFKKI</sequence>
<name>A0A2G4YV35_9PROT</name>
<evidence type="ECO:0008006" key="3">
    <source>
        <dbReference type="Google" id="ProtNLM"/>
    </source>
</evidence>
<proteinExistence type="predicted"/>
<dbReference type="AlphaFoldDB" id="A0A2G4YV35"/>
<dbReference type="Pfam" id="PF06698">
    <property type="entry name" value="DUF1192"/>
    <property type="match status" value="1"/>
</dbReference>
<keyword evidence="2" id="KW-1185">Reference proteome</keyword>
<protein>
    <recommendedName>
        <fullName evidence="3">DUF1192 domain-containing protein</fullName>
    </recommendedName>
</protein>
<evidence type="ECO:0000313" key="2">
    <source>
        <dbReference type="Proteomes" id="UP000229730"/>
    </source>
</evidence>
<dbReference type="InterPro" id="IPR009579">
    <property type="entry name" value="DUF1192"/>
</dbReference>
<dbReference type="Proteomes" id="UP000229730">
    <property type="component" value="Unassembled WGS sequence"/>
</dbReference>
<accession>A0A2G4YV35</accession>
<reference evidence="1 2" key="1">
    <citation type="submission" date="2017-10" db="EMBL/GenBank/DDBJ databases">
        <title>Frigbacter circumglobatus gen. nov. sp. nov., isolated from sediment cultured in situ.</title>
        <authorList>
            <person name="Zhao Z."/>
        </authorList>
    </citation>
    <scope>NUCLEOTIDE SEQUENCE [LARGE SCALE GENOMIC DNA]</scope>
    <source>
        <strain evidence="1 2">ZYL</strain>
    </source>
</reference>
<comment type="caution">
    <text evidence="1">The sequence shown here is derived from an EMBL/GenBank/DDBJ whole genome shotgun (WGS) entry which is preliminary data.</text>
</comment>
<evidence type="ECO:0000313" key="1">
    <source>
        <dbReference type="EMBL" id="PHZ86191.1"/>
    </source>
</evidence>
<dbReference type="InParanoid" id="A0A2G4YV35"/>
<gene>
    <name evidence="1" type="ORF">CRD36_05870</name>
</gene>
<organism evidence="1 2">
    <name type="scientific">Paremcibacter congregatus</name>
    <dbReference type="NCBI Taxonomy" id="2043170"/>
    <lineage>
        <taxon>Bacteria</taxon>
        <taxon>Pseudomonadati</taxon>
        <taxon>Pseudomonadota</taxon>
        <taxon>Alphaproteobacteria</taxon>
        <taxon>Emcibacterales</taxon>
        <taxon>Emcibacteraceae</taxon>
        <taxon>Paremcibacter</taxon>
    </lineage>
</organism>
<dbReference type="EMBL" id="PDEM01000009">
    <property type="protein sequence ID" value="PHZ86191.1"/>
    <property type="molecule type" value="Genomic_DNA"/>
</dbReference>